<keyword evidence="13" id="KW-1185">Reference proteome</keyword>
<keyword evidence="8" id="KW-0764">Sulfate transport</keyword>
<evidence type="ECO:0000256" key="7">
    <source>
        <dbReference type="ARBA" id="ARBA00022989"/>
    </source>
</evidence>
<keyword evidence="4" id="KW-0997">Cell inner membrane</keyword>
<evidence type="ECO:0000256" key="11">
    <source>
        <dbReference type="SAM" id="Phobius"/>
    </source>
</evidence>
<feature type="transmembrane region" description="Helical" evidence="11">
    <location>
        <begin position="153"/>
        <end position="170"/>
    </location>
</feature>
<evidence type="ECO:0000256" key="5">
    <source>
        <dbReference type="ARBA" id="ARBA00022605"/>
    </source>
</evidence>
<feature type="transmembrane region" description="Helical" evidence="11">
    <location>
        <begin position="83"/>
        <end position="105"/>
    </location>
</feature>
<dbReference type="AlphaFoldDB" id="A0A9W6SK28"/>
<keyword evidence="5" id="KW-0028">Amino-acid biosynthesis</keyword>
<evidence type="ECO:0000313" key="13">
    <source>
        <dbReference type="Proteomes" id="UP001165079"/>
    </source>
</evidence>
<evidence type="ECO:0000256" key="9">
    <source>
        <dbReference type="ARBA" id="ARBA00023136"/>
    </source>
</evidence>
<dbReference type="InterPro" id="IPR050480">
    <property type="entry name" value="CysZ-like"/>
</dbReference>
<organism evidence="12 13">
    <name type="scientific">Actinorhabdospora filicis</name>
    <dbReference type="NCBI Taxonomy" id="1785913"/>
    <lineage>
        <taxon>Bacteria</taxon>
        <taxon>Bacillati</taxon>
        <taxon>Actinomycetota</taxon>
        <taxon>Actinomycetes</taxon>
        <taxon>Micromonosporales</taxon>
        <taxon>Micromonosporaceae</taxon>
        <taxon>Actinorhabdospora</taxon>
    </lineage>
</organism>
<evidence type="ECO:0000256" key="6">
    <source>
        <dbReference type="ARBA" id="ARBA00022692"/>
    </source>
</evidence>
<keyword evidence="6 11" id="KW-0812">Transmembrane</keyword>
<keyword evidence="7 11" id="KW-1133">Transmembrane helix</keyword>
<dbReference type="PANTHER" id="PTHR37468:SF1">
    <property type="entry name" value="SULFATE TRANSPORTER CYSZ"/>
    <property type="match status" value="1"/>
</dbReference>
<name>A0A9W6SK28_9ACTN</name>
<keyword evidence="2" id="KW-0813">Transport</keyword>
<keyword evidence="9 11" id="KW-0472">Membrane</keyword>
<feature type="region of interest" description="Disordered" evidence="10">
    <location>
        <begin position="274"/>
        <end position="326"/>
    </location>
</feature>
<feature type="transmembrane region" description="Helical" evidence="11">
    <location>
        <begin position="37"/>
        <end position="63"/>
    </location>
</feature>
<evidence type="ECO:0000256" key="8">
    <source>
        <dbReference type="ARBA" id="ARBA00023032"/>
    </source>
</evidence>
<feature type="transmembrane region" description="Helical" evidence="11">
    <location>
        <begin position="176"/>
        <end position="199"/>
    </location>
</feature>
<dbReference type="GO" id="GO:0000103">
    <property type="term" value="P:sulfate assimilation"/>
    <property type="evidence" value="ECO:0007669"/>
    <property type="project" value="TreeGrafter"/>
</dbReference>
<comment type="subcellular location">
    <subcellularLocation>
        <location evidence="1">Membrane</location>
        <topology evidence="1">Multi-pass membrane protein</topology>
    </subcellularLocation>
</comment>
<dbReference type="RefSeq" id="WP_285662508.1">
    <property type="nucleotide sequence ID" value="NZ_BSTX01000001.1"/>
</dbReference>
<reference evidence="12" key="1">
    <citation type="submission" date="2023-03" db="EMBL/GenBank/DDBJ databases">
        <title>Actinorhabdospora filicis NBRC 111898.</title>
        <authorList>
            <person name="Ichikawa N."/>
            <person name="Sato H."/>
            <person name="Tonouchi N."/>
        </authorList>
    </citation>
    <scope>NUCLEOTIDE SEQUENCE</scope>
    <source>
        <strain evidence="12">NBRC 111898</strain>
    </source>
</reference>
<dbReference type="InterPro" id="IPR059112">
    <property type="entry name" value="CysZ/EI24"/>
</dbReference>
<dbReference type="PANTHER" id="PTHR37468">
    <property type="entry name" value="SULFATE TRANSPORTER CYSZ"/>
    <property type="match status" value="1"/>
</dbReference>
<dbReference type="GO" id="GO:0019344">
    <property type="term" value="P:cysteine biosynthetic process"/>
    <property type="evidence" value="ECO:0007669"/>
    <property type="project" value="TreeGrafter"/>
</dbReference>
<accession>A0A9W6SK28</accession>
<dbReference type="EMBL" id="BSTX01000001">
    <property type="protein sequence ID" value="GLZ77397.1"/>
    <property type="molecule type" value="Genomic_DNA"/>
</dbReference>
<evidence type="ECO:0000256" key="4">
    <source>
        <dbReference type="ARBA" id="ARBA00022519"/>
    </source>
</evidence>
<feature type="transmembrane region" description="Helical" evidence="11">
    <location>
        <begin position="219"/>
        <end position="240"/>
    </location>
</feature>
<evidence type="ECO:0000256" key="1">
    <source>
        <dbReference type="ARBA" id="ARBA00004141"/>
    </source>
</evidence>
<comment type="caution">
    <text evidence="12">The sequence shown here is derived from an EMBL/GenBank/DDBJ whole genome shotgun (WGS) entry which is preliminary data.</text>
</comment>
<evidence type="ECO:0000256" key="2">
    <source>
        <dbReference type="ARBA" id="ARBA00022448"/>
    </source>
</evidence>
<dbReference type="GO" id="GO:0009675">
    <property type="term" value="F:high-affinity sulfate:proton symporter activity"/>
    <property type="evidence" value="ECO:0007669"/>
    <property type="project" value="TreeGrafter"/>
</dbReference>
<evidence type="ECO:0000313" key="12">
    <source>
        <dbReference type="EMBL" id="GLZ77397.1"/>
    </source>
</evidence>
<sequence length="326" mass="34787">MQPPQPAQPRRGVLAQFFHGFRLAGRGFGMWVRRPKLMLLGAIPALITLLLFGAGFVALLMNIDDLSAWVTWFADDWATGWRTTVRVLAGVAAVGLSGLLTVLLYTSITMIVGDPFYEAISGEVEKMCGGVRGEVEVGFWRGLGKAVVEAVRLLMRTAIVGLLLFVLGFIPIVGQFVVPVIGVLVTGWFFTVGIVAVAFTRRGVDYPERRKLLAKNRALSVGFGTGFVLLFFVPGGAILATPAAVAGGTLLARELFGEPSVALPRGAMPVTGYPQGYPHPQVSQGRPGMYPPVPQPGTYPPPAGSGGYPSVQQGPQSSDVYPPRRP</sequence>
<evidence type="ECO:0008006" key="14">
    <source>
        <dbReference type="Google" id="ProtNLM"/>
    </source>
</evidence>
<proteinExistence type="predicted"/>
<dbReference type="Proteomes" id="UP001165079">
    <property type="component" value="Unassembled WGS sequence"/>
</dbReference>
<dbReference type="Pfam" id="PF07264">
    <property type="entry name" value="EI24"/>
    <property type="match status" value="1"/>
</dbReference>
<gene>
    <name evidence="12" type="ORF">Afil01_22040</name>
</gene>
<evidence type="ECO:0000256" key="3">
    <source>
        <dbReference type="ARBA" id="ARBA00022475"/>
    </source>
</evidence>
<evidence type="ECO:0000256" key="10">
    <source>
        <dbReference type="SAM" id="MobiDB-lite"/>
    </source>
</evidence>
<dbReference type="GO" id="GO:0005886">
    <property type="term" value="C:plasma membrane"/>
    <property type="evidence" value="ECO:0007669"/>
    <property type="project" value="TreeGrafter"/>
</dbReference>
<keyword evidence="3" id="KW-1003">Cell membrane</keyword>
<feature type="compositionally biased region" description="Pro residues" evidence="10">
    <location>
        <begin position="289"/>
        <end position="303"/>
    </location>
</feature>
<protein>
    <recommendedName>
        <fullName evidence="14">CysZ protein</fullName>
    </recommendedName>
</protein>